<protein>
    <submittedName>
        <fullName evidence="1">Uncharacterized protein</fullName>
    </submittedName>
</protein>
<evidence type="ECO:0000313" key="1">
    <source>
        <dbReference type="EMBL" id="MBA0700477.1"/>
    </source>
</evidence>
<feature type="non-terminal residue" evidence="1">
    <location>
        <position position="1"/>
    </location>
</feature>
<feature type="non-terminal residue" evidence="1">
    <location>
        <position position="105"/>
    </location>
</feature>
<sequence>ATEKDAQTAADIVEEIDAEDVATAKNLKRNIRSVGLELSKSIASEMLIQGKSEILIQESAQKLYLTLCEIEGLTEDERFCTLNKIPDYPTQMLVFFSLPSSMRLE</sequence>
<dbReference type="Proteomes" id="UP000593577">
    <property type="component" value="Unassembled WGS sequence"/>
</dbReference>
<proteinExistence type="predicted"/>
<reference evidence="1 2" key="1">
    <citation type="journal article" date="2019" name="Genome Biol. Evol.">
        <title>Insights into the evolution of the New World diploid cottons (Gossypium, subgenus Houzingenia) based on genome sequencing.</title>
        <authorList>
            <person name="Grover C.E."/>
            <person name="Arick M.A. 2nd"/>
            <person name="Thrash A."/>
            <person name="Conover J.L."/>
            <person name="Sanders W.S."/>
            <person name="Peterson D.G."/>
            <person name="Frelichowski J.E."/>
            <person name="Scheffler J.A."/>
            <person name="Scheffler B.E."/>
            <person name="Wendel J.F."/>
        </authorList>
    </citation>
    <scope>NUCLEOTIDE SEQUENCE [LARGE SCALE GENOMIC DNA]</scope>
    <source>
        <strain evidence="1">185</strain>
        <tissue evidence="1">Leaf</tissue>
    </source>
</reference>
<dbReference type="AlphaFoldDB" id="A0A7J8YLK3"/>
<dbReference type="EMBL" id="JABFAA010025979">
    <property type="protein sequence ID" value="MBA0700477.1"/>
    <property type="molecule type" value="Genomic_DNA"/>
</dbReference>
<organism evidence="1 2">
    <name type="scientific">Gossypium aridum</name>
    <name type="common">American cotton</name>
    <name type="synonym">Erioxylum aridum</name>
    <dbReference type="NCBI Taxonomy" id="34290"/>
    <lineage>
        <taxon>Eukaryota</taxon>
        <taxon>Viridiplantae</taxon>
        <taxon>Streptophyta</taxon>
        <taxon>Embryophyta</taxon>
        <taxon>Tracheophyta</taxon>
        <taxon>Spermatophyta</taxon>
        <taxon>Magnoliopsida</taxon>
        <taxon>eudicotyledons</taxon>
        <taxon>Gunneridae</taxon>
        <taxon>Pentapetalae</taxon>
        <taxon>rosids</taxon>
        <taxon>malvids</taxon>
        <taxon>Malvales</taxon>
        <taxon>Malvaceae</taxon>
        <taxon>Malvoideae</taxon>
        <taxon>Gossypium</taxon>
    </lineage>
</organism>
<evidence type="ECO:0000313" key="2">
    <source>
        <dbReference type="Proteomes" id="UP000593577"/>
    </source>
</evidence>
<comment type="caution">
    <text evidence="1">The sequence shown here is derived from an EMBL/GenBank/DDBJ whole genome shotgun (WGS) entry which is preliminary data.</text>
</comment>
<gene>
    <name evidence="1" type="ORF">Goari_022926</name>
</gene>
<keyword evidence="2" id="KW-1185">Reference proteome</keyword>
<accession>A0A7J8YLK3</accession>
<name>A0A7J8YLK3_GOSAI</name>